<dbReference type="AlphaFoldDB" id="A0AAD9RPA5"/>
<organism evidence="1 2">
    <name type="scientific">Odynerus spinipes</name>
    <dbReference type="NCBI Taxonomy" id="1348599"/>
    <lineage>
        <taxon>Eukaryota</taxon>
        <taxon>Metazoa</taxon>
        <taxon>Ecdysozoa</taxon>
        <taxon>Arthropoda</taxon>
        <taxon>Hexapoda</taxon>
        <taxon>Insecta</taxon>
        <taxon>Pterygota</taxon>
        <taxon>Neoptera</taxon>
        <taxon>Endopterygota</taxon>
        <taxon>Hymenoptera</taxon>
        <taxon>Apocrita</taxon>
        <taxon>Aculeata</taxon>
        <taxon>Vespoidea</taxon>
        <taxon>Vespidae</taxon>
        <taxon>Eumeninae</taxon>
        <taxon>Odynerus</taxon>
    </lineage>
</organism>
<reference evidence="1" key="1">
    <citation type="submission" date="2021-08" db="EMBL/GenBank/DDBJ databases">
        <authorList>
            <person name="Misof B."/>
            <person name="Oliver O."/>
            <person name="Podsiadlowski L."/>
            <person name="Donath A."/>
            <person name="Peters R."/>
            <person name="Mayer C."/>
            <person name="Rust J."/>
            <person name="Gunkel S."/>
            <person name="Lesny P."/>
            <person name="Martin S."/>
            <person name="Oeyen J.P."/>
            <person name="Petersen M."/>
            <person name="Panagiotis P."/>
            <person name="Wilbrandt J."/>
            <person name="Tanja T."/>
        </authorList>
    </citation>
    <scope>NUCLEOTIDE SEQUENCE</scope>
    <source>
        <strain evidence="1">GBR_01_08_01A</strain>
        <tissue evidence="1">Thorax + abdomen</tissue>
    </source>
</reference>
<protein>
    <submittedName>
        <fullName evidence="1">Uncharacterized protein</fullName>
    </submittedName>
</protein>
<sequence length="67" mass="7262">MASAINSESKESTISTSTAMVIETQTDNSKYLSSSYGRANSAFRRGSNSFNAVIHHKRGLLGYIDDS</sequence>
<keyword evidence="2" id="KW-1185">Reference proteome</keyword>
<name>A0AAD9RPA5_9HYME</name>
<dbReference type="Proteomes" id="UP001258017">
    <property type="component" value="Unassembled WGS sequence"/>
</dbReference>
<dbReference type="EMBL" id="JAIFRP010000030">
    <property type="protein sequence ID" value="KAK2583165.1"/>
    <property type="molecule type" value="Genomic_DNA"/>
</dbReference>
<evidence type="ECO:0000313" key="1">
    <source>
        <dbReference type="EMBL" id="KAK2583165.1"/>
    </source>
</evidence>
<comment type="caution">
    <text evidence="1">The sequence shown here is derived from an EMBL/GenBank/DDBJ whole genome shotgun (WGS) entry which is preliminary data.</text>
</comment>
<gene>
    <name evidence="1" type="ORF">KPH14_009187</name>
</gene>
<proteinExistence type="predicted"/>
<reference evidence="1" key="2">
    <citation type="journal article" date="2023" name="Commun. Biol.">
        <title>Intrasexual cuticular hydrocarbon dimorphism in a wasp sheds light on hydrocarbon biosynthesis genes in Hymenoptera.</title>
        <authorList>
            <person name="Moris V.C."/>
            <person name="Podsiadlowski L."/>
            <person name="Martin S."/>
            <person name="Oeyen J.P."/>
            <person name="Donath A."/>
            <person name="Petersen M."/>
            <person name="Wilbrandt J."/>
            <person name="Misof B."/>
            <person name="Liedtke D."/>
            <person name="Thamm M."/>
            <person name="Scheiner R."/>
            <person name="Schmitt T."/>
            <person name="Niehuis O."/>
        </authorList>
    </citation>
    <scope>NUCLEOTIDE SEQUENCE</scope>
    <source>
        <strain evidence="1">GBR_01_08_01A</strain>
    </source>
</reference>
<accession>A0AAD9RPA5</accession>
<evidence type="ECO:0000313" key="2">
    <source>
        <dbReference type="Proteomes" id="UP001258017"/>
    </source>
</evidence>